<reference evidence="1 2" key="1">
    <citation type="journal article" date="2013" name="Nat. Genet.">
        <title>The high-quality draft genome of peach (Prunus persica) identifies unique patterns of genetic diversity, domestication and genome evolution.</title>
        <authorList>
            <consortium name="International Peach Genome Initiative"/>
            <person name="Verde I."/>
            <person name="Abbott A.G."/>
            <person name="Scalabrin S."/>
            <person name="Jung S."/>
            <person name="Shu S."/>
            <person name="Marroni F."/>
            <person name="Zhebentyayeva T."/>
            <person name="Dettori M.T."/>
            <person name="Grimwood J."/>
            <person name="Cattonaro F."/>
            <person name="Zuccolo A."/>
            <person name="Rossini L."/>
            <person name="Jenkins J."/>
            <person name="Vendramin E."/>
            <person name="Meisel L.A."/>
            <person name="Decroocq V."/>
            <person name="Sosinski B."/>
            <person name="Prochnik S."/>
            <person name="Mitros T."/>
            <person name="Policriti A."/>
            <person name="Cipriani G."/>
            <person name="Dondini L."/>
            <person name="Ficklin S."/>
            <person name="Goodstein D.M."/>
            <person name="Xuan P."/>
            <person name="Del Fabbro C."/>
            <person name="Aramini V."/>
            <person name="Copetti D."/>
            <person name="Gonzalez S."/>
            <person name="Horner D.S."/>
            <person name="Falchi R."/>
            <person name="Lucas S."/>
            <person name="Mica E."/>
            <person name="Maldonado J."/>
            <person name="Lazzari B."/>
            <person name="Bielenberg D."/>
            <person name="Pirona R."/>
            <person name="Miculan M."/>
            <person name="Barakat A."/>
            <person name="Testolin R."/>
            <person name="Stella A."/>
            <person name="Tartarini S."/>
            <person name="Tonutti P."/>
            <person name="Arus P."/>
            <person name="Orellana A."/>
            <person name="Wells C."/>
            <person name="Main D."/>
            <person name="Vizzotto G."/>
            <person name="Silva H."/>
            <person name="Salamini F."/>
            <person name="Schmutz J."/>
            <person name="Morgante M."/>
            <person name="Rokhsar D.S."/>
        </authorList>
    </citation>
    <scope>NUCLEOTIDE SEQUENCE [LARGE SCALE GENOMIC DNA]</scope>
    <source>
        <strain evidence="2">cv. Nemared</strain>
    </source>
</reference>
<gene>
    <name evidence="1" type="ORF">PRUPE_8G014500</name>
</gene>
<dbReference type="EMBL" id="CM007658">
    <property type="protein sequence ID" value="ONH89758.1"/>
    <property type="molecule type" value="Genomic_DNA"/>
</dbReference>
<dbReference type="Gramene" id="ONH89758">
    <property type="protein sequence ID" value="ONH89758"/>
    <property type="gene ID" value="PRUPE_8G014500"/>
</dbReference>
<protein>
    <submittedName>
        <fullName evidence="1">Uncharacterized protein</fullName>
    </submittedName>
</protein>
<evidence type="ECO:0000313" key="1">
    <source>
        <dbReference type="EMBL" id="ONH89758.1"/>
    </source>
</evidence>
<accession>A0A251MR65</accession>
<sequence length="68" mass="7863">MKANEVSLASTSSNDVVHQWSLVWWKSPEMERFFLSKGNKPGFVNLHSTISKLPRCVHSYQVRSRPFV</sequence>
<proteinExistence type="predicted"/>
<evidence type="ECO:0000313" key="2">
    <source>
        <dbReference type="Proteomes" id="UP000006882"/>
    </source>
</evidence>
<keyword evidence="2" id="KW-1185">Reference proteome</keyword>
<name>A0A251MR65_PRUPE</name>
<dbReference type="AlphaFoldDB" id="A0A251MR65"/>
<organism evidence="1 2">
    <name type="scientific">Prunus persica</name>
    <name type="common">Peach</name>
    <name type="synonym">Amygdalus persica</name>
    <dbReference type="NCBI Taxonomy" id="3760"/>
    <lineage>
        <taxon>Eukaryota</taxon>
        <taxon>Viridiplantae</taxon>
        <taxon>Streptophyta</taxon>
        <taxon>Embryophyta</taxon>
        <taxon>Tracheophyta</taxon>
        <taxon>Spermatophyta</taxon>
        <taxon>Magnoliopsida</taxon>
        <taxon>eudicotyledons</taxon>
        <taxon>Gunneridae</taxon>
        <taxon>Pentapetalae</taxon>
        <taxon>rosids</taxon>
        <taxon>fabids</taxon>
        <taxon>Rosales</taxon>
        <taxon>Rosaceae</taxon>
        <taxon>Amygdaloideae</taxon>
        <taxon>Amygdaleae</taxon>
        <taxon>Prunus</taxon>
    </lineage>
</organism>
<dbReference type="Proteomes" id="UP000006882">
    <property type="component" value="Chromosome G8"/>
</dbReference>